<evidence type="ECO:0000256" key="1">
    <source>
        <dbReference type="SAM" id="MobiDB-lite"/>
    </source>
</evidence>
<comment type="caution">
    <text evidence="2">The sequence shown here is derived from an EMBL/GenBank/DDBJ whole genome shotgun (WGS) entry which is preliminary data.</text>
</comment>
<protein>
    <submittedName>
        <fullName evidence="2">Uncharacterized protein</fullName>
    </submittedName>
</protein>
<evidence type="ECO:0000313" key="2">
    <source>
        <dbReference type="EMBL" id="KAF0022391.1"/>
    </source>
</evidence>
<sequence length="83" mass="9660">MKKIKKVKKMKKMKEMKKRCRGSDDVPEGLRPGVQIICLDNSSDLSLREQIRLRAPERREGGGSMDIDRPHYFRSIERFAING</sequence>
<dbReference type="EMBL" id="VEVO01000029">
    <property type="protein sequence ID" value="KAF0022391.1"/>
    <property type="molecule type" value="Genomic_DNA"/>
</dbReference>
<dbReference type="AlphaFoldDB" id="A0A6A4RT68"/>
<gene>
    <name evidence="2" type="ORF">F2P81_025342</name>
</gene>
<accession>A0A6A4RT68</accession>
<evidence type="ECO:0000313" key="3">
    <source>
        <dbReference type="Proteomes" id="UP000438429"/>
    </source>
</evidence>
<name>A0A6A4RT68_SCOMX</name>
<reference evidence="2 3" key="1">
    <citation type="submission" date="2019-06" db="EMBL/GenBank/DDBJ databases">
        <title>Draft genomes of female and male turbot (Scophthalmus maximus).</title>
        <authorList>
            <person name="Xu H."/>
            <person name="Xu X.-W."/>
            <person name="Shao C."/>
            <person name="Chen S."/>
        </authorList>
    </citation>
    <scope>NUCLEOTIDE SEQUENCE [LARGE SCALE GENOMIC DNA]</scope>
    <source>
        <strain evidence="2">Ysfricsl-2016a</strain>
        <tissue evidence="2">Blood</tissue>
    </source>
</reference>
<feature type="region of interest" description="Disordered" evidence="1">
    <location>
        <begin position="1"/>
        <end position="27"/>
    </location>
</feature>
<feature type="compositionally biased region" description="Basic residues" evidence="1">
    <location>
        <begin position="1"/>
        <end position="20"/>
    </location>
</feature>
<dbReference type="Proteomes" id="UP000438429">
    <property type="component" value="Unassembled WGS sequence"/>
</dbReference>
<proteinExistence type="predicted"/>
<organism evidence="2 3">
    <name type="scientific">Scophthalmus maximus</name>
    <name type="common">Turbot</name>
    <name type="synonym">Psetta maxima</name>
    <dbReference type="NCBI Taxonomy" id="52904"/>
    <lineage>
        <taxon>Eukaryota</taxon>
        <taxon>Metazoa</taxon>
        <taxon>Chordata</taxon>
        <taxon>Craniata</taxon>
        <taxon>Vertebrata</taxon>
        <taxon>Euteleostomi</taxon>
        <taxon>Actinopterygii</taxon>
        <taxon>Neopterygii</taxon>
        <taxon>Teleostei</taxon>
        <taxon>Neoteleostei</taxon>
        <taxon>Acanthomorphata</taxon>
        <taxon>Carangaria</taxon>
        <taxon>Pleuronectiformes</taxon>
        <taxon>Pleuronectoidei</taxon>
        <taxon>Scophthalmidae</taxon>
        <taxon>Scophthalmus</taxon>
    </lineage>
</organism>